<evidence type="ECO:0000313" key="2">
    <source>
        <dbReference type="Proteomes" id="UP000554235"/>
    </source>
</evidence>
<keyword evidence="2" id="KW-1185">Reference proteome</keyword>
<dbReference type="EMBL" id="JAADYS010000370">
    <property type="protein sequence ID" value="KAF4470274.1"/>
    <property type="molecule type" value="Genomic_DNA"/>
</dbReference>
<evidence type="ECO:0000313" key="1">
    <source>
        <dbReference type="EMBL" id="KAF4470274.1"/>
    </source>
</evidence>
<protein>
    <submittedName>
        <fullName evidence="1">Uncharacterized protein</fullName>
    </submittedName>
</protein>
<organism evidence="1 2">
    <name type="scientific">Fusarium albosuccineum</name>
    <dbReference type="NCBI Taxonomy" id="1237068"/>
    <lineage>
        <taxon>Eukaryota</taxon>
        <taxon>Fungi</taxon>
        <taxon>Dikarya</taxon>
        <taxon>Ascomycota</taxon>
        <taxon>Pezizomycotina</taxon>
        <taxon>Sordariomycetes</taxon>
        <taxon>Hypocreomycetidae</taxon>
        <taxon>Hypocreales</taxon>
        <taxon>Nectriaceae</taxon>
        <taxon>Fusarium</taxon>
        <taxon>Fusarium decemcellulare species complex</taxon>
    </lineage>
</organism>
<dbReference type="AlphaFoldDB" id="A0A8H4LMS9"/>
<reference evidence="1 2" key="1">
    <citation type="submission" date="2020-01" db="EMBL/GenBank/DDBJ databases">
        <title>Identification and distribution of gene clusters putatively required for synthesis of sphingolipid metabolism inhibitors in phylogenetically diverse species of the filamentous fungus Fusarium.</title>
        <authorList>
            <person name="Kim H.-S."/>
            <person name="Busman M."/>
            <person name="Brown D.W."/>
            <person name="Divon H."/>
            <person name="Uhlig S."/>
            <person name="Proctor R.H."/>
        </authorList>
    </citation>
    <scope>NUCLEOTIDE SEQUENCE [LARGE SCALE GENOMIC DNA]</scope>
    <source>
        <strain evidence="1 2">NRRL 20459</strain>
    </source>
</reference>
<proteinExistence type="predicted"/>
<sequence length="215" mass="23995">MSYYYSDNVAAPRANPFATPQAPWLSVADPEGFFILDVLRQFLSPMPLFNEARVVRHRGFFNGGLYTVASPRDILPGCPYPLNVRTAYQSDGVLQVRLSVAAQVPAGLVIPASSDLGIFTKTVLVESEGCKALVGADDSIHGQWLASHFLKIVKTVESREESWESIFQKMILAPYHAEESQPQQSFQPQQRVVVDGNNFYRHNKLFNTHLITQAL</sequence>
<name>A0A8H4LMS9_9HYPO</name>
<comment type="caution">
    <text evidence="1">The sequence shown here is derived from an EMBL/GenBank/DDBJ whole genome shotgun (WGS) entry which is preliminary data.</text>
</comment>
<accession>A0A8H4LMS9</accession>
<gene>
    <name evidence="1" type="ORF">FALBO_2820</name>
</gene>
<dbReference type="Proteomes" id="UP000554235">
    <property type="component" value="Unassembled WGS sequence"/>
</dbReference>